<dbReference type="GO" id="GO:0006511">
    <property type="term" value="P:ubiquitin-dependent protein catabolic process"/>
    <property type="evidence" value="ECO:0007669"/>
    <property type="project" value="TreeGrafter"/>
</dbReference>
<dbReference type="SUPFAM" id="SSF54236">
    <property type="entry name" value="Ubiquitin-like"/>
    <property type="match status" value="1"/>
</dbReference>
<evidence type="ECO:0000259" key="2">
    <source>
        <dbReference type="PROSITE" id="PS50030"/>
    </source>
</evidence>
<dbReference type="CDD" id="cd14399">
    <property type="entry name" value="UBA_PLICs"/>
    <property type="match status" value="1"/>
</dbReference>
<dbReference type="Gene3D" id="1.10.8.10">
    <property type="entry name" value="DNA helicase RuvA subunit, C-terminal domain"/>
    <property type="match status" value="1"/>
</dbReference>
<feature type="domain" description="Ubiquitin-like" evidence="3">
    <location>
        <begin position="24"/>
        <end position="94"/>
    </location>
</feature>
<dbReference type="FunFam" id="3.10.20.90:FF:000095">
    <property type="entry name" value="Ubiquilin 4"/>
    <property type="match status" value="1"/>
</dbReference>
<dbReference type="PROSITE" id="PS50030">
    <property type="entry name" value="UBA"/>
    <property type="match status" value="1"/>
</dbReference>
<reference evidence="5" key="1">
    <citation type="submission" date="2025-08" db="UniProtKB">
        <authorList>
            <consortium name="RefSeq"/>
        </authorList>
    </citation>
    <scope>IDENTIFICATION</scope>
</reference>
<dbReference type="SMART" id="SM00213">
    <property type="entry name" value="UBQ"/>
    <property type="match status" value="1"/>
</dbReference>
<sequence length="519" mass="55734">MAHAREEAGDNQLVSGREPSSRIIRVCVKTPQDCQEFMLTENSRVCHLKKQISKRLHCDIDQLVLIFTGKILRDQDILSQRGILDGTTVHLVVRTPLKGSGGHGTLPDPTGHCTNRSGPLAAGGAKMLGRLGRLARRAPELADILGQLAQLLMALPEAGVQFLEDPQVQGLESKKSANISHFPETSRTAQKTEPAPKPVEMLQSPVRQQELLQAEEPGLEALKVVPGGDNALCPVCSNIQHLMVSTLVPLFASKGHIQGSEPWRGEANTQSSTNSTMAIPTTSEPARPLTQENSAKIVAQARAKASDMTNSGYRTMLDLGQDSPSQKSHQPIGKCTLTSRLRSSASALHKALRVLQQNPALLHQLATGSHLRHHMPLLPILTNPRALQALIQIEQGLQILSREVPGLAPCLWNIGRPHGARGALEPKGEGQDHTADTGRSTLAVLQLLHTLANVCSESAQSSLPCPLTEDHYQKELEQLKAMGFGDHNANLQALMGTGGDIYAAIERLLGVAAGPGPSC</sequence>
<dbReference type="Gene3D" id="3.10.20.90">
    <property type="entry name" value="Phosphatidylinositol 3-kinase Catalytic Subunit, Chain A, domain 1"/>
    <property type="match status" value="1"/>
</dbReference>
<dbReference type="RefSeq" id="XP_007954341.1">
    <property type="nucleotide sequence ID" value="XM_007956150.2"/>
</dbReference>
<dbReference type="SMART" id="SM00165">
    <property type="entry name" value="UBA"/>
    <property type="match status" value="1"/>
</dbReference>
<keyword evidence="4" id="KW-1185">Reference proteome</keyword>
<dbReference type="InterPro" id="IPR029071">
    <property type="entry name" value="Ubiquitin-like_domsf"/>
</dbReference>
<dbReference type="PANTHER" id="PTHR10677">
    <property type="entry name" value="UBIQUILIN"/>
    <property type="match status" value="1"/>
</dbReference>
<feature type="compositionally biased region" description="Polar residues" evidence="1">
    <location>
        <begin position="267"/>
        <end position="292"/>
    </location>
</feature>
<feature type="domain" description="UBA" evidence="2">
    <location>
        <begin position="466"/>
        <end position="511"/>
    </location>
</feature>
<dbReference type="Pfam" id="PF23195">
    <property type="entry name" value="UBQLN1"/>
    <property type="match status" value="1"/>
</dbReference>
<dbReference type="OrthoDB" id="9450922at2759"/>
<dbReference type="AlphaFoldDB" id="A0A8B7B6I3"/>
<dbReference type="InterPro" id="IPR009060">
    <property type="entry name" value="UBA-like_sf"/>
</dbReference>
<dbReference type="InterPro" id="IPR000626">
    <property type="entry name" value="Ubiquitin-like_dom"/>
</dbReference>
<name>A0A8B7B6I3_ORYAF</name>
<feature type="region of interest" description="Disordered" evidence="1">
    <location>
        <begin position="259"/>
        <end position="292"/>
    </location>
</feature>
<organism evidence="4 5">
    <name type="scientific">Orycteropus afer afer</name>
    <dbReference type="NCBI Taxonomy" id="1230840"/>
    <lineage>
        <taxon>Eukaryota</taxon>
        <taxon>Metazoa</taxon>
        <taxon>Chordata</taxon>
        <taxon>Craniata</taxon>
        <taxon>Vertebrata</taxon>
        <taxon>Euteleostomi</taxon>
        <taxon>Mammalia</taxon>
        <taxon>Eutheria</taxon>
        <taxon>Afrotheria</taxon>
        <taxon>Tubulidentata</taxon>
        <taxon>Orycteropodidae</taxon>
        <taxon>Orycteropus</taxon>
    </lineage>
</organism>
<protein>
    <submittedName>
        <fullName evidence="5">Ubiquilin-3-like</fullName>
    </submittedName>
</protein>
<evidence type="ECO:0000259" key="3">
    <source>
        <dbReference type="PROSITE" id="PS50053"/>
    </source>
</evidence>
<dbReference type="PANTHER" id="PTHR10677:SF10">
    <property type="entry name" value="UBIQUILIN 5"/>
    <property type="match status" value="1"/>
</dbReference>
<evidence type="ECO:0000313" key="4">
    <source>
        <dbReference type="Proteomes" id="UP000694850"/>
    </source>
</evidence>
<accession>A0A8B7B6I3</accession>
<gene>
    <name evidence="5" type="primary">LOC103210223</name>
</gene>
<dbReference type="GO" id="GO:0005829">
    <property type="term" value="C:cytosol"/>
    <property type="evidence" value="ECO:0007669"/>
    <property type="project" value="TreeGrafter"/>
</dbReference>
<proteinExistence type="predicted"/>
<evidence type="ECO:0000256" key="1">
    <source>
        <dbReference type="SAM" id="MobiDB-lite"/>
    </source>
</evidence>
<dbReference type="SUPFAM" id="SSF46934">
    <property type="entry name" value="UBA-like"/>
    <property type="match status" value="1"/>
</dbReference>
<dbReference type="Proteomes" id="UP000694850">
    <property type="component" value="Unplaced"/>
</dbReference>
<dbReference type="Pfam" id="PF00240">
    <property type="entry name" value="ubiquitin"/>
    <property type="match status" value="1"/>
</dbReference>
<dbReference type="GeneID" id="103210223"/>
<dbReference type="Pfam" id="PF00627">
    <property type="entry name" value="UBA"/>
    <property type="match status" value="1"/>
</dbReference>
<dbReference type="GO" id="GO:0031593">
    <property type="term" value="F:polyubiquitin modification-dependent protein binding"/>
    <property type="evidence" value="ECO:0007669"/>
    <property type="project" value="TreeGrafter"/>
</dbReference>
<dbReference type="InterPro" id="IPR015496">
    <property type="entry name" value="Ubiquilin"/>
</dbReference>
<evidence type="ECO:0000313" key="5">
    <source>
        <dbReference type="RefSeq" id="XP_007954341.1"/>
    </source>
</evidence>
<dbReference type="PROSITE" id="PS50053">
    <property type="entry name" value="UBIQUITIN_2"/>
    <property type="match status" value="1"/>
</dbReference>
<dbReference type="InterPro" id="IPR015940">
    <property type="entry name" value="UBA"/>
</dbReference>